<feature type="transmembrane region" description="Helical" evidence="1">
    <location>
        <begin position="7"/>
        <end position="29"/>
    </location>
</feature>
<keyword evidence="2" id="KW-1185">Reference proteome</keyword>
<keyword evidence="1" id="KW-0812">Transmembrane</keyword>
<name>A0A1I7WPG1_HETBA</name>
<keyword evidence="1" id="KW-1133">Transmembrane helix</keyword>
<evidence type="ECO:0000313" key="3">
    <source>
        <dbReference type="WBParaSite" id="Hba_07031"/>
    </source>
</evidence>
<protein>
    <submittedName>
        <fullName evidence="3">Secreted protein</fullName>
    </submittedName>
</protein>
<sequence>MGIIRVAFCFTLTVFLDIFLNLILSLFVIPMDYGHQHLDVPFHYTQCINHRGNALYFGKVRKEAAAVGTFFRRLQMLPFMLPHLVALSSALKPPSTPVVDF</sequence>
<dbReference type="Proteomes" id="UP000095283">
    <property type="component" value="Unplaced"/>
</dbReference>
<reference evidence="3" key="1">
    <citation type="submission" date="2016-11" db="UniProtKB">
        <authorList>
            <consortium name="WormBaseParasite"/>
        </authorList>
    </citation>
    <scope>IDENTIFICATION</scope>
</reference>
<evidence type="ECO:0000256" key="1">
    <source>
        <dbReference type="SAM" id="Phobius"/>
    </source>
</evidence>
<organism evidence="2 3">
    <name type="scientific">Heterorhabditis bacteriophora</name>
    <name type="common">Entomopathogenic nematode worm</name>
    <dbReference type="NCBI Taxonomy" id="37862"/>
    <lineage>
        <taxon>Eukaryota</taxon>
        <taxon>Metazoa</taxon>
        <taxon>Ecdysozoa</taxon>
        <taxon>Nematoda</taxon>
        <taxon>Chromadorea</taxon>
        <taxon>Rhabditida</taxon>
        <taxon>Rhabditina</taxon>
        <taxon>Rhabditomorpha</taxon>
        <taxon>Strongyloidea</taxon>
        <taxon>Heterorhabditidae</taxon>
        <taxon>Heterorhabditis</taxon>
    </lineage>
</organism>
<dbReference type="WBParaSite" id="Hba_07031">
    <property type="protein sequence ID" value="Hba_07031"/>
    <property type="gene ID" value="Hba_07031"/>
</dbReference>
<keyword evidence="1" id="KW-0472">Membrane</keyword>
<evidence type="ECO:0000313" key="2">
    <source>
        <dbReference type="Proteomes" id="UP000095283"/>
    </source>
</evidence>
<proteinExistence type="predicted"/>
<dbReference type="AlphaFoldDB" id="A0A1I7WPG1"/>
<accession>A0A1I7WPG1</accession>